<gene>
    <name evidence="4" type="ORF">Bpfe_010536</name>
</gene>
<dbReference type="EMBL" id="JASAOG010000038">
    <property type="protein sequence ID" value="KAK0060008.1"/>
    <property type="molecule type" value="Genomic_DNA"/>
</dbReference>
<feature type="transmembrane region" description="Helical" evidence="2">
    <location>
        <begin position="811"/>
        <end position="832"/>
    </location>
</feature>
<sequence length="875" mass="96964">MTIEVPAATVATIKSTDKIGVIVGSYDHKHKKCIKGSADSLIAEMLTSEDKYGKDFFTLQYSDERSNGQIIIMTIEDETKVSLRSSRKGSIKNIQMHRYSREMVDLDENYYRISSNKPMQVFFYRSYHCPDDVMQAWATSLSIVVPTELFYYQYVISGRSDGLFQILLICEKLFASYILMNNVVFTAASTYEVIDQSDWQIMHSSVARGSQNIYSKIKVPFGCYFYATDKTVSFMSPAGFISSPINPRYCKKSQLVKDDLLDNDCDGKIDEEYYDQKDNDRDGKVDEDIKDLTEEQRKEKEQRESSHMSAWSEWTEWTCPRECNATDRYRTRQCHKPTPSTENCLGIANETKHGGCNVENELCPVVYPPVTFLTLPSCHLSQSTLLPPFSVHPPAIFLSLPSCHLSHTNFLPPFSVHNPATFLSPPSCHLSQSTLLPSFSVYPPVTFLTLTSCHLSQSILLPPFSVHPPATFLSPPSCHLSQSTILSPFSVHPPATFLSPPSCHLSQSTILSPFSVHPPATFLSPPSCYLSQSTLLSPFSVHPPATFLSPPSCHLSQSTILPPCSVYPPVTFLTLTSCHLSQSTILPPFSVHPPATFLSPPSCHLSQSTILSPFSVHHPATFLSPPSCHLSQSTLLSPFSVHPPVTFLSPPSCHLSQSTLLPPFSVHPPATFLSPPSCHLSQSTLLPPFSVHPPVTCLSPPSCHLSQSTLLPHFLVNHPATLPTLLSGVLECPEYKWSYGCRKDCENCAQDCDKFTGECESCNEGFKFPKLSCSKECAAFEFGPDCSGDCLQQCWGDCDDRKKGTCHGEKWTYLVMIGGPSVVVIGFMALYCQNMKKVTEEEGGDKAIHDVENKRPKSHSVNSVLSDATTDSSKS</sequence>
<protein>
    <submittedName>
        <fullName evidence="4">Multiple epidermal growth factor-like domains protein 10</fullName>
    </submittedName>
</protein>
<evidence type="ECO:0000256" key="2">
    <source>
        <dbReference type="SAM" id="Phobius"/>
    </source>
</evidence>
<dbReference type="Pfam" id="PF17517">
    <property type="entry name" value="IgGFc_binding"/>
    <property type="match status" value="1"/>
</dbReference>
<dbReference type="SUPFAM" id="SSF52058">
    <property type="entry name" value="L domain-like"/>
    <property type="match status" value="1"/>
</dbReference>
<evidence type="ECO:0000313" key="5">
    <source>
        <dbReference type="Proteomes" id="UP001233172"/>
    </source>
</evidence>
<feature type="domain" description="IgGFc-binding protein N-terminal" evidence="3">
    <location>
        <begin position="11"/>
        <end position="226"/>
    </location>
</feature>
<dbReference type="InterPro" id="IPR035234">
    <property type="entry name" value="IgGFc-bd_N"/>
</dbReference>
<name>A0AAD8BTQ0_BIOPF</name>
<comment type="caution">
    <text evidence="4">The sequence shown here is derived from an EMBL/GenBank/DDBJ whole genome shotgun (WGS) entry which is preliminary data.</text>
</comment>
<keyword evidence="2" id="KW-1133">Transmembrane helix</keyword>
<organism evidence="4 5">
    <name type="scientific">Biomphalaria pfeifferi</name>
    <name type="common">Bloodfluke planorb</name>
    <name type="synonym">Freshwater snail</name>
    <dbReference type="NCBI Taxonomy" id="112525"/>
    <lineage>
        <taxon>Eukaryota</taxon>
        <taxon>Metazoa</taxon>
        <taxon>Spiralia</taxon>
        <taxon>Lophotrochozoa</taxon>
        <taxon>Mollusca</taxon>
        <taxon>Gastropoda</taxon>
        <taxon>Heterobranchia</taxon>
        <taxon>Euthyneura</taxon>
        <taxon>Panpulmonata</taxon>
        <taxon>Hygrophila</taxon>
        <taxon>Lymnaeoidea</taxon>
        <taxon>Planorbidae</taxon>
        <taxon>Biomphalaria</taxon>
    </lineage>
</organism>
<evidence type="ECO:0000313" key="4">
    <source>
        <dbReference type="EMBL" id="KAK0060008.1"/>
    </source>
</evidence>
<dbReference type="PANTHER" id="PTHR46534:SF1">
    <property type="entry name" value="IGGFC-BINDING PROTEIN N-TERMINAL DOMAIN-CONTAINING PROTEIN"/>
    <property type="match status" value="1"/>
</dbReference>
<evidence type="ECO:0000259" key="3">
    <source>
        <dbReference type="Pfam" id="PF17517"/>
    </source>
</evidence>
<keyword evidence="2" id="KW-0472">Membrane</keyword>
<dbReference type="Proteomes" id="UP001233172">
    <property type="component" value="Unassembled WGS sequence"/>
</dbReference>
<proteinExistence type="predicted"/>
<dbReference type="PANTHER" id="PTHR46534">
    <property type="entry name" value="IGGFC_BINDING DOMAIN-CONTAINING PROTEIN"/>
    <property type="match status" value="1"/>
</dbReference>
<feature type="region of interest" description="Disordered" evidence="1">
    <location>
        <begin position="843"/>
        <end position="875"/>
    </location>
</feature>
<keyword evidence="2" id="KW-0812">Transmembrane</keyword>
<dbReference type="AlphaFoldDB" id="A0AAD8BTQ0"/>
<reference evidence="4" key="2">
    <citation type="submission" date="2023-04" db="EMBL/GenBank/DDBJ databases">
        <authorList>
            <person name="Bu L."/>
            <person name="Lu L."/>
            <person name="Laidemitt M.R."/>
            <person name="Zhang S.M."/>
            <person name="Mutuku M."/>
            <person name="Mkoji G."/>
            <person name="Steinauer M."/>
            <person name="Loker E.S."/>
        </authorList>
    </citation>
    <scope>NUCLEOTIDE SEQUENCE</scope>
    <source>
        <strain evidence="4">KasaAsao</strain>
        <tissue evidence="4">Whole Snail</tissue>
    </source>
</reference>
<feature type="compositionally biased region" description="Polar residues" evidence="1">
    <location>
        <begin position="859"/>
        <end position="875"/>
    </location>
</feature>
<keyword evidence="5" id="KW-1185">Reference proteome</keyword>
<feature type="compositionally biased region" description="Basic and acidic residues" evidence="1">
    <location>
        <begin position="843"/>
        <end position="855"/>
    </location>
</feature>
<accession>A0AAD8BTQ0</accession>
<reference evidence="4" key="1">
    <citation type="journal article" date="2023" name="PLoS Negl. Trop. Dis.">
        <title>A genome sequence for Biomphalaria pfeifferi, the major vector snail for the human-infecting parasite Schistosoma mansoni.</title>
        <authorList>
            <person name="Bu L."/>
            <person name="Lu L."/>
            <person name="Laidemitt M.R."/>
            <person name="Zhang S.M."/>
            <person name="Mutuku M."/>
            <person name="Mkoji G."/>
            <person name="Steinauer M."/>
            <person name="Loker E.S."/>
        </authorList>
    </citation>
    <scope>NUCLEOTIDE SEQUENCE</scope>
    <source>
        <strain evidence="4">KasaAsao</strain>
    </source>
</reference>
<evidence type="ECO:0000256" key="1">
    <source>
        <dbReference type="SAM" id="MobiDB-lite"/>
    </source>
</evidence>